<comment type="caution">
    <text evidence="8">The sequence shown here is derived from an EMBL/GenBank/DDBJ whole genome shotgun (WGS) entry which is preliminary data.</text>
</comment>
<evidence type="ECO:0000256" key="2">
    <source>
        <dbReference type="ARBA" id="ARBA00007635"/>
    </source>
</evidence>
<comment type="subcellular location">
    <subcellularLocation>
        <location evidence="1 6">Membrane</location>
        <topology evidence="1 6">Multi-pass membrane protein</topology>
    </subcellularLocation>
</comment>
<dbReference type="Proteomes" id="UP000289340">
    <property type="component" value="Chromosome 10"/>
</dbReference>
<comment type="similarity">
    <text evidence="2 6">Belongs to the drug/metabolite transporter (DMT) superfamily. Plant drug/metabolite exporter (P-DME) (TC 2.A.7.4) family.</text>
</comment>
<dbReference type="GO" id="GO:0022857">
    <property type="term" value="F:transmembrane transporter activity"/>
    <property type="evidence" value="ECO:0007669"/>
    <property type="project" value="InterPro"/>
</dbReference>
<reference evidence="8 9" key="1">
    <citation type="submission" date="2018-09" db="EMBL/GenBank/DDBJ databases">
        <title>A high-quality reference genome of wild soybean provides a powerful tool to mine soybean genomes.</title>
        <authorList>
            <person name="Xie M."/>
            <person name="Chung C.Y.L."/>
            <person name="Li M.-W."/>
            <person name="Wong F.-L."/>
            <person name="Chan T.-F."/>
            <person name="Lam H.-M."/>
        </authorList>
    </citation>
    <scope>NUCLEOTIDE SEQUENCE [LARGE SCALE GENOMIC DNA]</scope>
    <source>
        <strain evidence="9">cv. W05</strain>
        <tissue evidence="8">Hypocotyl of etiolated seedlings</tissue>
    </source>
</reference>
<proteinExistence type="inferred from homology"/>
<dbReference type="AlphaFoldDB" id="A0A445IHU8"/>
<evidence type="ECO:0000256" key="6">
    <source>
        <dbReference type="RuleBase" id="RU363077"/>
    </source>
</evidence>
<evidence type="ECO:0000256" key="1">
    <source>
        <dbReference type="ARBA" id="ARBA00004141"/>
    </source>
</evidence>
<keyword evidence="9" id="KW-1185">Reference proteome</keyword>
<feature type="domain" description="EamA" evidence="7">
    <location>
        <begin position="64"/>
        <end position="178"/>
    </location>
</feature>
<evidence type="ECO:0000256" key="4">
    <source>
        <dbReference type="ARBA" id="ARBA00022989"/>
    </source>
</evidence>
<dbReference type="Pfam" id="PF00892">
    <property type="entry name" value="EamA"/>
    <property type="match status" value="1"/>
</dbReference>
<gene>
    <name evidence="8" type="ORF">D0Y65_025998</name>
</gene>
<protein>
    <recommendedName>
        <fullName evidence="6">WAT1-related protein</fullName>
    </recommendedName>
</protein>
<evidence type="ECO:0000256" key="5">
    <source>
        <dbReference type="ARBA" id="ARBA00023136"/>
    </source>
</evidence>
<organism evidence="8 9">
    <name type="scientific">Glycine soja</name>
    <name type="common">Wild soybean</name>
    <dbReference type="NCBI Taxonomy" id="3848"/>
    <lineage>
        <taxon>Eukaryota</taxon>
        <taxon>Viridiplantae</taxon>
        <taxon>Streptophyta</taxon>
        <taxon>Embryophyta</taxon>
        <taxon>Tracheophyta</taxon>
        <taxon>Spermatophyta</taxon>
        <taxon>Magnoliopsida</taxon>
        <taxon>eudicotyledons</taxon>
        <taxon>Gunneridae</taxon>
        <taxon>Pentapetalae</taxon>
        <taxon>rosids</taxon>
        <taxon>fabids</taxon>
        <taxon>Fabales</taxon>
        <taxon>Fabaceae</taxon>
        <taxon>Papilionoideae</taxon>
        <taxon>50 kb inversion clade</taxon>
        <taxon>NPAAA clade</taxon>
        <taxon>indigoferoid/millettioid clade</taxon>
        <taxon>Phaseoleae</taxon>
        <taxon>Glycine</taxon>
        <taxon>Glycine subgen. Soja</taxon>
    </lineage>
</organism>
<keyword evidence="5 6" id="KW-0472">Membrane</keyword>
<feature type="transmembrane region" description="Helical" evidence="6">
    <location>
        <begin position="71"/>
        <end position="90"/>
    </location>
</feature>
<evidence type="ECO:0000313" key="9">
    <source>
        <dbReference type="Proteomes" id="UP000289340"/>
    </source>
</evidence>
<dbReference type="EMBL" id="QZWG01000010">
    <property type="protein sequence ID" value="RZB85685.1"/>
    <property type="molecule type" value="Genomic_DNA"/>
</dbReference>
<evidence type="ECO:0000259" key="7">
    <source>
        <dbReference type="Pfam" id="PF00892"/>
    </source>
</evidence>
<sequence>MYQATGTAPGSAGFVNITDLHDGKVAFTPENNDDTLSSTFIKSVKEILYNISLIQTSKATTLKTYPAELSLSAWICLMGTIEGAAVAMIMERGNPSVWSLKLDMKLLCAVYSGIVCSGMSYYLQGVVMKTRGPVFVTAFSPLCMVIVAVMSYFILAEQVFLGRVIGAVIICLGLYAVVWGKSKDCSPRSPNTQEPILLAKQIVNEDNAKKENCNCTHEVINANNFENGITRNEEQV</sequence>
<name>A0A445IHU8_GLYSO</name>
<accession>A0A445IHU8</accession>
<keyword evidence="3 6" id="KW-0812">Transmembrane</keyword>
<dbReference type="GO" id="GO:0016020">
    <property type="term" value="C:membrane"/>
    <property type="evidence" value="ECO:0007669"/>
    <property type="project" value="UniProtKB-SubCell"/>
</dbReference>
<feature type="transmembrane region" description="Helical" evidence="6">
    <location>
        <begin position="134"/>
        <end position="154"/>
    </location>
</feature>
<dbReference type="InterPro" id="IPR000620">
    <property type="entry name" value="EamA_dom"/>
</dbReference>
<feature type="transmembrane region" description="Helical" evidence="6">
    <location>
        <begin position="102"/>
        <end position="122"/>
    </location>
</feature>
<dbReference type="PANTHER" id="PTHR31218">
    <property type="entry name" value="WAT1-RELATED PROTEIN"/>
    <property type="match status" value="1"/>
</dbReference>
<keyword evidence="4 6" id="KW-1133">Transmembrane helix</keyword>
<comment type="caution">
    <text evidence="6">Lacks conserved residue(s) required for the propagation of feature annotation.</text>
</comment>
<dbReference type="SUPFAM" id="SSF103481">
    <property type="entry name" value="Multidrug resistance efflux transporter EmrE"/>
    <property type="match status" value="1"/>
</dbReference>
<dbReference type="InterPro" id="IPR037185">
    <property type="entry name" value="EmrE-like"/>
</dbReference>
<evidence type="ECO:0000256" key="3">
    <source>
        <dbReference type="ARBA" id="ARBA00022692"/>
    </source>
</evidence>
<dbReference type="InterPro" id="IPR030184">
    <property type="entry name" value="WAT1-related"/>
</dbReference>
<evidence type="ECO:0000313" key="8">
    <source>
        <dbReference type="EMBL" id="RZB85685.1"/>
    </source>
</evidence>
<feature type="transmembrane region" description="Helical" evidence="6">
    <location>
        <begin position="160"/>
        <end position="179"/>
    </location>
</feature>